<dbReference type="AlphaFoldDB" id="A0A1W1I0K9"/>
<accession>A0A1W1I0K9</accession>
<dbReference type="KEGG" id="nja:NSJP_0345"/>
<sequence length="265" mass="28954">MSYVMALVIALVNLAAVWPAYAAPMGRPQAEYSADETVQNEEGTIQQRVFVTPTKERKELLTGGGEGAVQIYRYDTKVVWQVMPSQKMYMEHPIGGGQSRGGDPSQWSYEDTAMGEETLNGVKVTKYKTIATSTDGKKFGGFSWRTREGINVKQDLLYKEGNEKKRMLTELSNLKIGAQDPGLFEIPEGFTKFDMSGMMGMGRQGMGQPMGRPDVSGTPPPNMGRGQGRPQAMPQEAPPAPEPEAPSEESAADKAGNFMKGLFGR</sequence>
<evidence type="ECO:0000313" key="4">
    <source>
        <dbReference type="Proteomes" id="UP000192042"/>
    </source>
</evidence>
<evidence type="ECO:0008006" key="5">
    <source>
        <dbReference type="Google" id="ProtNLM"/>
    </source>
</evidence>
<reference evidence="3 4" key="1">
    <citation type="submission" date="2017-03" db="EMBL/GenBank/DDBJ databases">
        <authorList>
            <person name="Afonso C.L."/>
            <person name="Miller P.J."/>
            <person name="Scott M.A."/>
            <person name="Spackman E."/>
            <person name="Goraichik I."/>
            <person name="Dimitrov K.M."/>
            <person name="Suarez D.L."/>
            <person name="Swayne D.E."/>
        </authorList>
    </citation>
    <scope>NUCLEOTIDE SEQUENCE [LARGE SCALE GENOMIC DNA]</scope>
    <source>
        <strain evidence="3">Genome sequencing of Nitrospira japonica strain NJ11</strain>
    </source>
</reference>
<feature type="chain" id="PRO_5012280518" description="DUF4412 domain-containing protein" evidence="2">
    <location>
        <begin position="23"/>
        <end position="265"/>
    </location>
</feature>
<keyword evidence="2" id="KW-0732">Signal</keyword>
<evidence type="ECO:0000256" key="2">
    <source>
        <dbReference type="SAM" id="SignalP"/>
    </source>
</evidence>
<feature type="signal peptide" evidence="2">
    <location>
        <begin position="1"/>
        <end position="22"/>
    </location>
</feature>
<evidence type="ECO:0000256" key="1">
    <source>
        <dbReference type="SAM" id="MobiDB-lite"/>
    </source>
</evidence>
<name>A0A1W1I0K9_9BACT</name>
<evidence type="ECO:0000313" key="3">
    <source>
        <dbReference type="EMBL" id="SLM46517.1"/>
    </source>
</evidence>
<gene>
    <name evidence="3" type="ORF">NSJP_0345</name>
</gene>
<dbReference type="RefSeq" id="WP_155969761.1">
    <property type="nucleotide sequence ID" value="NZ_LT828648.1"/>
</dbReference>
<organism evidence="3 4">
    <name type="scientific">Nitrospira japonica</name>
    <dbReference type="NCBI Taxonomy" id="1325564"/>
    <lineage>
        <taxon>Bacteria</taxon>
        <taxon>Pseudomonadati</taxon>
        <taxon>Nitrospirota</taxon>
        <taxon>Nitrospiria</taxon>
        <taxon>Nitrospirales</taxon>
        <taxon>Nitrospiraceae</taxon>
        <taxon>Nitrospira</taxon>
    </lineage>
</organism>
<feature type="region of interest" description="Disordered" evidence="1">
    <location>
        <begin position="203"/>
        <end position="265"/>
    </location>
</feature>
<dbReference type="OrthoDB" id="9789570at2"/>
<keyword evidence="4" id="KW-1185">Reference proteome</keyword>
<dbReference type="STRING" id="1325564.NSJP_0345"/>
<proteinExistence type="predicted"/>
<dbReference type="Proteomes" id="UP000192042">
    <property type="component" value="Chromosome I"/>
</dbReference>
<protein>
    <recommendedName>
        <fullName evidence="5">DUF4412 domain-containing protein</fullName>
    </recommendedName>
</protein>
<dbReference type="EMBL" id="LT828648">
    <property type="protein sequence ID" value="SLM46517.1"/>
    <property type="molecule type" value="Genomic_DNA"/>
</dbReference>